<name>A0ABW2AQN1_9MICO</name>
<dbReference type="SUPFAM" id="SSF49879">
    <property type="entry name" value="SMAD/FHA domain"/>
    <property type="match status" value="1"/>
</dbReference>
<keyword evidence="1" id="KW-0597">Phosphoprotein</keyword>
<sequence>MTAANPTLPEALFAGERRVADTDVLGREPLVHAAVLSTAPTALPPRHLLELHVVEGPSAGAWVPLGASEVTVGRGRGAVLRVSDRCVSRHHLTVGLDSGRVVVASNDPTNGTLVDDQPLSDAREVTIGSRIAIGDSVLQLSRRDPVPEVTWPDPPAAVQVRMPTAPHPPEKRPWPLAMALLPLVVAGGAALLLHNPMFLMFAILSPVMLLAQYLTDRRGGSRSHRRTTAAYRKDRAHAEETVRRALEHEVAVRRVRTPALGTTLRVARCGSSARWSRDPTVEMRVRLGSGTVTSAVTRRPEGHAFGDDDAQPVMLARAPVELDLHAARRVELAGPQRYLLAQSLITQVATWFSPRDLQIRICCSTPDHPAWQWLRFLPHVLPAPDATPFIGPHPLGVAHGAVLLVIDGVELNSPAEAIIIVLSDDDTSRPGRLVTTEHSGTAGLAPSPDLVLDLPAPGQAEAAARALGAAGRSTVGRVGLPIEVSLIDLLRDERGIDPTDPDAVARAWSRATDRVLLGRAADAVCEIDLPLDGPHALVAGTTGAGKSSLLQTLLVSWALSRPPQELSFVLIDYKGGSAFSGCASLPHTVGLVTDLDVSLTARALRSLQAEIRRREQLLARAGAADFAAHRDGGGSMARLVLVIDEFRVLADELPDFVHGLVRLAAVGRSLGIHVILATQRPAGVVSADIRANMDLRIALRLNDVTDSRDVIDADDAARLDPTAPGRAVVQRSGTRRDVVQVARVSGRTPLHDAAPEVLCVDPATGAPQPRPVHGEQEDLARIVAAIRRVHERQGSGAPHRPWLPSLATHLTAQVCSPGTAPLGMVDLPDAQRQEWAGWSVDDGNLLIAGGPASGRSTVLRTIATGSSEPVYLLGATKTTVLERYPHVGAVIAFDEHARIHRLLTWLDERIAAGQREPVRILVDDWDTLQARTDAASLTLGDRLLAIMRDGPRAGVITAVAGGRAVVSGRVSGLAARRLCLTGSGTDDLILLGVKPTHLPSLATPGRGLLMPDGSEIQCALPGEPAPRAPIAVRFDPLPAVVDPLPDGAFAVGVDGPIRWRADDRTVLVVGPPGSGRTSALRAISRADPGPAFWVTDPARSGELTRWAAEQPTGAIYVDDADHLAGTPMEGLLVDLAARQRVIVAAQLSAAANAFTGLLPLVKRAGTGVILQPGPRDGEVLGVNLPTSYDEGPGSGVLVRRGQITQVRVGIGPLTGVCRTTASRPERATG</sequence>
<evidence type="ECO:0000259" key="6">
    <source>
        <dbReference type="PROSITE" id="PS50901"/>
    </source>
</evidence>
<dbReference type="PANTHER" id="PTHR22683">
    <property type="entry name" value="SPORULATION PROTEIN RELATED"/>
    <property type="match status" value="1"/>
</dbReference>
<dbReference type="PROSITE" id="PS50006">
    <property type="entry name" value="FHA_DOMAIN"/>
    <property type="match status" value="1"/>
</dbReference>
<protein>
    <submittedName>
        <fullName evidence="7">FtsK/SpoIIIE domain-containing protein</fullName>
    </submittedName>
</protein>
<dbReference type="PANTHER" id="PTHR22683:SF1">
    <property type="entry name" value="TYPE VII SECRETION SYSTEM PROTEIN ESSC"/>
    <property type="match status" value="1"/>
</dbReference>
<dbReference type="Pfam" id="PF16697">
    <property type="entry name" value="Yop-YscD_cpl"/>
    <property type="match status" value="1"/>
</dbReference>
<dbReference type="SMART" id="SM00382">
    <property type="entry name" value="AAA"/>
    <property type="match status" value="2"/>
</dbReference>
<keyword evidence="3 4" id="KW-0067">ATP-binding</keyword>
<proteinExistence type="predicted"/>
<evidence type="ECO:0000256" key="4">
    <source>
        <dbReference type="PROSITE-ProRule" id="PRU00289"/>
    </source>
</evidence>
<comment type="caution">
    <text evidence="7">The sequence shown here is derived from an EMBL/GenBank/DDBJ whole genome shotgun (WGS) entry which is preliminary data.</text>
</comment>
<dbReference type="Gene3D" id="2.60.200.20">
    <property type="match status" value="1"/>
</dbReference>
<evidence type="ECO:0000256" key="1">
    <source>
        <dbReference type="ARBA" id="ARBA00022553"/>
    </source>
</evidence>
<evidence type="ECO:0000256" key="2">
    <source>
        <dbReference type="ARBA" id="ARBA00022741"/>
    </source>
</evidence>
<dbReference type="InterPro" id="IPR027417">
    <property type="entry name" value="P-loop_NTPase"/>
</dbReference>
<dbReference type="InterPro" id="IPR003593">
    <property type="entry name" value="AAA+_ATPase"/>
</dbReference>
<evidence type="ECO:0000256" key="3">
    <source>
        <dbReference type="ARBA" id="ARBA00022840"/>
    </source>
</evidence>
<feature type="domain" description="FHA" evidence="5">
    <location>
        <begin position="70"/>
        <end position="119"/>
    </location>
</feature>
<feature type="domain" description="FtsK" evidence="6">
    <location>
        <begin position="521"/>
        <end position="708"/>
    </location>
</feature>
<evidence type="ECO:0000313" key="8">
    <source>
        <dbReference type="Proteomes" id="UP001596356"/>
    </source>
</evidence>
<keyword evidence="2 4" id="KW-0547">Nucleotide-binding</keyword>
<dbReference type="InterPro" id="IPR008984">
    <property type="entry name" value="SMAD_FHA_dom_sf"/>
</dbReference>
<dbReference type="RefSeq" id="WP_377820668.1">
    <property type="nucleotide sequence ID" value="NZ_JBHSWJ010000002.1"/>
</dbReference>
<gene>
    <name evidence="7" type="ORF">ACFQBT_04345</name>
</gene>
<evidence type="ECO:0000313" key="7">
    <source>
        <dbReference type="EMBL" id="MFC6713120.1"/>
    </source>
</evidence>
<dbReference type="EMBL" id="JBHSWJ010000002">
    <property type="protein sequence ID" value="MFC6713120.1"/>
    <property type="molecule type" value="Genomic_DNA"/>
</dbReference>
<accession>A0ABW2AQN1</accession>
<evidence type="ECO:0000259" key="5">
    <source>
        <dbReference type="PROSITE" id="PS50006"/>
    </source>
</evidence>
<dbReference type="CDD" id="cd01127">
    <property type="entry name" value="TrwB_TraG_TraD_VirD4"/>
    <property type="match status" value="1"/>
</dbReference>
<organism evidence="7 8">
    <name type="scientific">Branchiibius cervicis</name>
    <dbReference type="NCBI Taxonomy" id="908252"/>
    <lineage>
        <taxon>Bacteria</taxon>
        <taxon>Bacillati</taxon>
        <taxon>Actinomycetota</taxon>
        <taxon>Actinomycetes</taxon>
        <taxon>Micrococcales</taxon>
        <taxon>Dermacoccaceae</taxon>
        <taxon>Branchiibius</taxon>
    </lineage>
</organism>
<dbReference type="SMART" id="SM00240">
    <property type="entry name" value="FHA"/>
    <property type="match status" value="1"/>
</dbReference>
<feature type="binding site" evidence="4">
    <location>
        <begin position="540"/>
        <end position="547"/>
    </location>
    <ligand>
        <name>ATP</name>
        <dbReference type="ChEBI" id="CHEBI:30616"/>
    </ligand>
</feature>
<dbReference type="Pfam" id="PF01580">
    <property type="entry name" value="FtsK_SpoIIIE"/>
    <property type="match status" value="1"/>
</dbReference>
<dbReference type="Proteomes" id="UP001596356">
    <property type="component" value="Unassembled WGS sequence"/>
</dbReference>
<dbReference type="SUPFAM" id="SSF52540">
    <property type="entry name" value="P-loop containing nucleoside triphosphate hydrolases"/>
    <property type="match status" value="2"/>
</dbReference>
<dbReference type="PROSITE" id="PS50901">
    <property type="entry name" value="FTSK"/>
    <property type="match status" value="1"/>
</dbReference>
<dbReference type="InterPro" id="IPR002543">
    <property type="entry name" value="FtsK_dom"/>
</dbReference>
<dbReference type="InterPro" id="IPR032030">
    <property type="entry name" value="YscD_cytoplasmic_dom"/>
</dbReference>
<dbReference type="CDD" id="cd00060">
    <property type="entry name" value="FHA"/>
    <property type="match status" value="1"/>
</dbReference>
<dbReference type="InterPro" id="IPR050206">
    <property type="entry name" value="FtsK/SpoIIIE/SftA"/>
</dbReference>
<dbReference type="InterPro" id="IPR000253">
    <property type="entry name" value="FHA_dom"/>
</dbReference>
<keyword evidence="8" id="KW-1185">Reference proteome</keyword>
<dbReference type="Gene3D" id="3.40.50.300">
    <property type="entry name" value="P-loop containing nucleotide triphosphate hydrolases"/>
    <property type="match status" value="2"/>
</dbReference>
<reference evidence="8" key="1">
    <citation type="journal article" date="2019" name="Int. J. Syst. Evol. Microbiol.">
        <title>The Global Catalogue of Microorganisms (GCM) 10K type strain sequencing project: providing services to taxonomists for standard genome sequencing and annotation.</title>
        <authorList>
            <consortium name="The Broad Institute Genomics Platform"/>
            <consortium name="The Broad Institute Genome Sequencing Center for Infectious Disease"/>
            <person name="Wu L."/>
            <person name="Ma J."/>
        </authorList>
    </citation>
    <scope>NUCLEOTIDE SEQUENCE [LARGE SCALE GENOMIC DNA]</scope>
    <source>
        <strain evidence="8">NBRC 106593</strain>
    </source>
</reference>